<keyword evidence="4 8" id="KW-0812">Transmembrane</keyword>
<feature type="transmembrane region" description="Helical" evidence="8">
    <location>
        <begin position="154"/>
        <end position="171"/>
    </location>
</feature>
<keyword evidence="3" id="KW-0645">Protease</keyword>
<evidence type="ECO:0000256" key="2">
    <source>
        <dbReference type="ARBA" id="ARBA00022475"/>
    </source>
</evidence>
<name>A0A6C2U470_PONDE</name>
<dbReference type="EMBL" id="CAAHFG010000001">
    <property type="protein sequence ID" value="VGO14617.1"/>
    <property type="molecule type" value="Genomic_DNA"/>
</dbReference>
<keyword evidence="7 8" id="KW-0472">Membrane</keyword>
<dbReference type="InterPro" id="IPR019127">
    <property type="entry name" value="Exosortase"/>
</dbReference>
<comment type="subcellular location">
    <subcellularLocation>
        <location evidence="1">Cell membrane</location>
        <topology evidence="1">Multi-pass membrane protein</topology>
    </subcellularLocation>
</comment>
<reference evidence="9 10" key="1">
    <citation type="submission" date="2019-04" db="EMBL/GenBank/DDBJ databases">
        <authorList>
            <person name="Van Vliet M D."/>
        </authorList>
    </citation>
    <scope>NUCLEOTIDE SEQUENCE [LARGE SCALE GENOMIC DNA]</scope>
    <source>
        <strain evidence="9 10">F1</strain>
    </source>
</reference>
<dbReference type="RefSeq" id="WP_168442304.1">
    <property type="nucleotide sequence ID" value="NZ_CAAHFG010000001.1"/>
</dbReference>
<keyword evidence="2" id="KW-1003">Cell membrane</keyword>
<dbReference type="InterPro" id="IPR013426">
    <property type="entry name" value="EpsH-like"/>
</dbReference>
<feature type="transmembrane region" description="Helical" evidence="8">
    <location>
        <begin position="248"/>
        <end position="273"/>
    </location>
</feature>
<evidence type="ECO:0000313" key="9">
    <source>
        <dbReference type="EMBL" id="VGO14617.1"/>
    </source>
</evidence>
<dbReference type="Proteomes" id="UP000366872">
    <property type="component" value="Unassembled WGS sequence"/>
</dbReference>
<keyword evidence="5" id="KW-0378">Hydrolase</keyword>
<dbReference type="NCBIfam" id="TIGR02602">
    <property type="entry name" value="8TM_EpsH"/>
    <property type="match status" value="1"/>
</dbReference>
<feature type="transmembrane region" description="Helical" evidence="8">
    <location>
        <begin position="285"/>
        <end position="305"/>
    </location>
</feature>
<feature type="transmembrane region" description="Helical" evidence="8">
    <location>
        <begin position="128"/>
        <end position="147"/>
    </location>
</feature>
<evidence type="ECO:0000256" key="7">
    <source>
        <dbReference type="ARBA" id="ARBA00023136"/>
    </source>
</evidence>
<evidence type="ECO:0008006" key="11">
    <source>
        <dbReference type="Google" id="ProtNLM"/>
    </source>
</evidence>
<keyword evidence="10" id="KW-1185">Reference proteome</keyword>
<gene>
    <name evidence="9" type="ORF">PDESU_03180</name>
</gene>
<accession>A0A6C2U470</accession>
<evidence type="ECO:0000256" key="3">
    <source>
        <dbReference type="ARBA" id="ARBA00022670"/>
    </source>
</evidence>
<keyword evidence="6 8" id="KW-1133">Transmembrane helix</keyword>
<dbReference type="GO" id="GO:0006508">
    <property type="term" value="P:proteolysis"/>
    <property type="evidence" value="ECO:0007669"/>
    <property type="project" value="UniProtKB-KW"/>
</dbReference>
<dbReference type="GO" id="GO:0005886">
    <property type="term" value="C:plasma membrane"/>
    <property type="evidence" value="ECO:0007669"/>
    <property type="project" value="UniProtKB-SubCell"/>
</dbReference>
<dbReference type="InterPro" id="IPR026392">
    <property type="entry name" value="Exo/Archaeosortase_dom"/>
</dbReference>
<evidence type="ECO:0000256" key="8">
    <source>
        <dbReference type="SAM" id="Phobius"/>
    </source>
</evidence>
<organism evidence="9 10">
    <name type="scientific">Pontiella desulfatans</name>
    <dbReference type="NCBI Taxonomy" id="2750659"/>
    <lineage>
        <taxon>Bacteria</taxon>
        <taxon>Pseudomonadati</taxon>
        <taxon>Kiritimatiellota</taxon>
        <taxon>Kiritimatiellia</taxon>
        <taxon>Kiritimatiellales</taxon>
        <taxon>Pontiellaceae</taxon>
        <taxon>Pontiella</taxon>
    </lineage>
</organism>
<dbReference type="GO" id="GO:0008233">
    <property type="term" value="F:peptidase activity"/>
    <property type="evidence" value="ECO:0007669"/>
    <property type="project" value="UniProtKB-KW"/>
</dbReference>
<sequence length="324" mass="36371">MENSKTNGALIWSDRWRLGALSREELVNIGFVSVIIGFLFVLFHLLGNTVENVGSKSAFTWMVARWGDKQSFGADYSHGYLIPFVSLAVVWYKREDFFAAPKQICQWGLYVIVAALLMHWMGAKMQQTRISLMSFILLAWGIPFYFFGWRVAKLLIFPCAYLIFCVPLNFLDALSGPLQQIATTMAHSMLGGMGIDCERVGTQLISPYFQLNVEAPCSGLRSLLAMTALTAVYAYFTQKTFVKKWLLFLFSIPIAVAGNIGRIISIALVSITAGQQFGTGLHHDWSGYVLFTVSISLMVGFGKLLNVNYLELFRSWKKAYLSHS</sequence>
<protein>
    <recommendedName>
        <fullName evidence="11">Methanolan biosynthesis EpsI domain-containing protein</fullName>
    </recommendedName>
</protein>
<feature type="transmembrane region" description="Helical" evidence="8">
    <location>
        <begin position="26"/>
        <end position="46"/>
    </location>
</feature>
<evidence type="ECO:0000256" key="6">
    <source>
        <dbReference type="ARBA" id="ARBA00022989"/>
    </source>
</evidence>
<dbReference type="AlphaFoldDB" id="A0A6C2U470"/>
<evidence type="ECO:0000256" key="1">
    <source>
        <dbReference type="ARBA" id="ARBA00004651"/>
    </source>
</evidence>
<dbReference type="NCBIfam" id="TIGR04178">
    <property type="entry name" value="exo_archaeo"/>
    <property type="match status" value="1"/>
</dbReference>
<proteinExistence type="predicted"/>
<dbReference type="Pfam" id="PF09721">
    <property type="entry name" value="Exosortase_EpsH"/>
    <property type="match status" value="1"/>
</dbReference>
<evidence type="ECO:0000313" key="10">
    <source>
        <dbReference type="Proteomes" id="UP000366872"/>
    </source>
</evidence>
<feature type="transmembrane region" description="Helical" evidence="8">
    <location>
        <begin position="104"/>
        <end position="122"/>
    </location>
</feature>
<evidence type="ECO:0000256" key="5">
    <source>
        <dbReference type="ARBA" id="ARBA00022801"/>
    </source>
</evidence>
<evidence type="ECO:0000256" key="4">
    <source>
        <dbReference type="ARBA" id="ARBA00022692"/>
    </source>
</evidence>